<proteinExistence type="predicted"/>
<evidence type="ECO:0000313" key="3">
    <source>
        <dbReference type="Proteomes" id="UP001642360"/>
    </source>
</evidence>
<dbReference type="Proteomes" id="UP001642360">
    <property type="component" value="Unassembled WGS sequence"/>
</dbReference>
<gene>
    <name evidence="2" type="ORF">ILEXP_LOCUS28143</name>
</gene>
<reference evidence="2 3" key="1">
    <citation type="submission" date="2024-02" db="EMBL/GenBank/DDBJ databases">
        <authorList>
            <person name="Vignale AGUSTIN F."/>
            <person name="Sosa J E."/>
            <person name="Modenutti C."/>
        </authorList>
    </citation>
    <scope>NUCLEOTIDE SEQUENCE [LARGE SCALE GENOMIC DNA]</scope>
</reference>
<keyword evidence="3" id="KW-1185">Reference proteome</keyword>
<accession>A0ABC8SRC4</accession>
<sequence length="146" mass="16040">MLDSVKSTGFGLAAEPPEVVNPNKQHGKQADISIFRAQLDALGLKIIQVTADDQLEGSDDEHKKYRSMVNKQHGKQADISIFRAQLDALGLKIIQVTADDQLEGSDDEHKKYRSMVMDKKCVLDECNRCLALISIAGAKAISDTKT</sequence>
<comment type="caution">
    <text evidence="2">The sequence shown here is derived from an EMBL/GenBank/DDBJ whole genome shotgun (WGS) entry which is preliminary data.</text>
</comment>
<organism evidence="2 3">
    <name type="scientific">Ilex paraguariensis</name>
    <name type="common">yerba mate</name>
    <dbReference type="NCBI Taxonomy" id="185542"/>
    <lineage>
        <taxon>Eukaryota</taxon>
        <taxon>Viridiplantae</taxon>
        <taxon>Streptophyta</taxon>
        <taxon>Embryophyta</taxon>
        <taxon>Tracheophyta</taxon>
        <taxon>Spermatophyta</taxon>
        <taxon>Magnoliopsida</taxon>
        <taxon>eudicotyledons</taxon>
        <taxon>Gunneridae</taxon>
        <taxon>Pentapetalae</taxon>
        <taxon>asterids</taxon>
        <taxon>campanulids</taxon>
        <taxon>Aquifoliales</taxon>
        <taxon>Aquifoliaceae</taxon>
        <taxon>Ilex</taxon>
    </lineage>
</organism>
<evidence type="ECO:0000313" key="2">
    <source>
        <dbReference type="EMBL" id="CAK9159445.1"/>
    </source>
</evidence>
<dbReference type="AlphaFoldDB" id="A0ABC8SRC4"/>
<feature type="region of interest" description="Disordered" evidence="1">
    <location>
        <begin position="1"/>
        <end position="25"/>
    </location>
</feature>
<protein>
    <submittedName>
        <fullName evidence="2">Uncharacterized protein</fullName>
    </submittedName>
</protein>
<dbReference type="EMBL" id="CAUOFW020003358">
    <property type="protein sequence ID" value="CAK9159445.1"/>
    <property type="molecule type" value="Genomic_DNA"/>
</dbReference>
<name>A0ABC8SRC4_9AQUA</name>
<evidence type="ECO:0000256" key="1">
    <source>
        <dbReference type="SAM" id="MobiDB-lite"/>
    </source>
</evidence>